<organism evidence="1 2">
    <name type="scientific">Kitasatospora phosalacinea</name>
    <dbReference type="NCBI Taxonomy" id="2065"/>
    <lineage>
        <taxon>Bacteria</taxon>
        <taxon>Bacillati</taxon>
        <taxon>Actinomycetota</taxon>
        <taxon>Actinomycetes</taxon>
        <taxon>Kitasatosporales</taxon>
        <taxon>Streptomycetaceae</taxon>
        <taxon>Kitasatospora</taxon>
    </lineage>
</organism>
<accession>A0ABW6GRV6</accession>
<sequence length="116" mass="13304">MPYAEDNRAFIHRTLGDLVRPERNQAEKCWEIARTHMRAMVEGLAERYGSVEVTIDFRTTSKCDTRCRDAGHDDCDCQCLGENHGGAAYWRGWIEVGETTLVEVGIARRTFLVVRR</sequence>
<reference evidence="1 2" key="1">
    <citation type="submission" date="2024-09" db="EMBL/GenBank/DDBJ databases">
        <title>The Natural Products Discovery Center: Release of the First 8490 Sequenced Strains for Exploring Actinobacteria Biosynthetic Diversity.</title>
        <authorList>
            <person name="Kalkreuter E."/>
            <person name="Kautsar S.A."/>
            <person name="Yang D."/>
            <person name="Bader C.D."/>
            <person name="Teijaro C.N."/>
            <person name="Fluegel L."/>
            <person name="Davis C.M."/>
            <person name="Simpson J.R."/>
            <person name="Lauterbach L."/>
            <person name="Steele A.D."/>
            <person name="Gui C."/>
            <person name="Meng S."/>
            <person name="Li G."/>
            <person name="Viehrig K."/>
            <person name="Ye F."/>
            <person name="Su P."/>
            <person name="Kiefer A.F."/>
            <person name="Nichols A."/>
            <person name="Cepeda A.J."/>
            <person name="Yan W."/>
            <person name="Fan B."/>
            <person name="Jiang Y."/>
            <person name="Adhikari A."/>
            <person name="Zheng C.-J."/>
            <person name="Schuster L."/>
            <person name="Cowan T.M."/>
            <person name="Smanski M.J."/>
            <person name="Chevrette M.G."/>
            <person name="De Carvalho L.P.S."/>
            <person name="Shen B."/>
        </authorList>
    </citation>
    <scope>NUCLEOTIDE SEQUENCE [LARGE SCALE GENOMIC DNA]</scope>
    <source>
        <strain evidence="1 2">NPDC058753</strain>
    </source>
</reference>
<proteinExistence type="predicted"/>
<dbReference type="Proteomes" id="UP001599542">
    <property type="component" value="Unassembled WGS sequence"/>
</dbReference>
<evidence type="ECO:0000313" key="1">
    <source>
        <dbReference type="EMBL" id="MFE1355359.1"/>
    </source>
</evidence>
<dbReference type="EMBL" id="JBHYPX010000058">
    <property type="protein sequence ID" value="MFE1355359.1"/>
    <property type="molecule type" value="Genomic_DNA"/>
</dbReference>
<dbReference type="RefSeq" id="WP_380329278.1">
    <property type="nucleotide sequence ID" value="NZ_JBHYPW010000056.1"/>
</dbReference>
<evidence type="ECO:0000313" key="2">
    <source>
        <dbReference type="Proteomes" id="UP001599542"/>
    </source>
</evidence>
<name>A0ABW6GRV6_9ACTN</name>
<protein>
    <submittedName>
        <fullName evidence="1">Uncharacterized protein</fullName>
    </submittedName>
</protein>
<gene>
    <name evidence="1" type="ORF">ACFW6T_25535</name>
</gene>
<keyword evidence="2" id="KW-1185">Reference proteome</keyword>
<comment type="caution">
    <text evidence="1">The sequence shown here is derived from an EMBL/GenBank/DDBJ whole genome shotgun (WGS) entry which is preliminary data.</text>
</comment>